<dbReference type="OrthoDB" id="6270329at2759"/>
<name>A0A6A4HZN0_9AGAR</name>
<dbReference type="InterPro" id="IPR027370">
    <property type="entry name" value="Znf-RING_euk"/>
</dbReference>
<keyword evidence="8" id="KW-1185">Reference proteome</keyword>
<dbReference type="Pfam" id="PF13445">
    <property type="entry name" value="zf-RING_UBOX"/>
    <property type="match status" value="1"/>
</dbReference>
<evidence type="ECO:0000313" key="7">
    <source>
        <dbReference type="EMBL" id="KAE9403501.1"/>
    </source>
</evidence>
<dbReference type="EMBL" id="ML769424">
    <property type="protein sequence ID" value="KAE9403501.1"/>
    <property type="molecule type" value="Genomic_DNA"/>
</dbReference>
<dbReference type="SUPFAM" id="SSF57850">
    <property type="entry name" value="RING/U-box"/>
    <property type="match status" value="1"/>
</dbReference>
<proteinExistence type="predicted"/>
<evidence type="ECO:0000256" key="1">
    <source>
        <dbReference type="ARBA" id="ARBA00022723"/>
    </source>
</evidence>
<dbReference type="InterPro" id="IPR017907">
    <property type="entry name" value="Znf_RING_CS"/>
</dbReference>
<reference evidence="7" key="1">
    <citation type="journal article" date="2019" name="Environ. Microbiol.">
        <title>Fungal ecological strategies reflected in gene transcription - a case study of two litter decomposers.</title>
        <authorList>
            <person name="Barbi F."/>
            <person name="Kohler A."/>
            <person name="Barry K."/>
            <person name="Baskaran P."/>
            <person name="Daum C."/>
            <person name="Fauchery L."/>
            <person name="Ihrmark K."/>
            <person name="Kuo A."/>
            <person name="LaButti K."/>
            <person name="Lipzen A."/>
            <person name="Morin E."/>
            <person name="Grigoriev I.V."/>
            <person name="Henrissat B."/>
            <person name="Lindahl B."/>
            <person name="Martin F."/>
        </authorList>
    </citation>
    <scope>NUCLEOTIDE SEQUENCE</scope>
    <source>
        <strain evidence="7">JB14</strain>
    </source>
</reference>
<feature type="coiled-coil region" evidence="5">
    <location>
        <begin position="84"/>
        <end position="111"/>
    </location>
</feature>
<sequence>MATCSICLSDLQDPVCTPCGHIYCSQCLSFHILAARVGERDTVKCPTCRVPFPIVTPELTTLPKHVQRFITPSVRRVYIDTTHSQALQRQLTRAKSQIRELVKESQDLQASNLSKKRKLEEVDGVVNRLAKSHCQLLEQYSLKKSKLQEAGDVTQEWKERYNDLLEANVAKKRELARANSEAAEWKRKYEALFKLPVKLAKSRSIHHQAKARQ</sequence>
<dbReference type="Gene3D" id="3.30.40.10">
    <property type="entry name" value="Zinc/RING finger domain, C3HC4 (zinc finger)"/>
    <property type="match status" value="1"/>
</dbReference>
<dbReference type="PROSITE" id="PS00518">
    <property type="entry name" value="ZF_RING_1"/>
    <property type="match status" value="1"/>
</dbReference>
<dbReference type="PROSITE" id="PS50089">
    <property type="entry name" value="ZF_RING_2"/>
    <property type="match status" value="1"/>
</dbReference>
<dbReference type="InterPro" id="IPR001841">
    <property type="entry name" value="Znf_RING"/>
</dbReference>
<feature type="coiled-coil region" evidence="5">
    <location>
        <begin position="161"/>
        <end position="195"/>
    </location>
</feature>
<protein>
    <recommendedName>
        <fullName evidence="6">RING-type domain-containing protein</fullName>
    </recommendedName>
</protein>
<evidence type="ECO:0000256" key="4">
    <source>
        <dbReference type="PROSITE-ProRule" id="PRU00175"/>
    </source>
</evidence>
<evidence type="ECO:0000256" key="2">
    <source>
        <dbReference type="ARBA" id="ARBA00022771"/>
    </source>
</evidence>
<dbReference type="Proteomes" id="UP000799118">
    <property type="component" value="Unassembled WGS sequence"/>
</dbReference>
<evidence type="ECO:0000259" key="6">
    <source>
        <dbReference type="PROSITE" id="PS50089"/>
    </source>
</evidence>
<evidence type="ECO:0000256" key="5">
    <source>
        <dbReference type="SAM" id="Coils"/>
    </source>
</evidence>
<gene>
    <name evidence="7" type="ORF">BT96DRAFT_990161</name>
</gene>
<feature type="domain" description="RING-type" evidence="6">
    <location>
        <begin position="4"/>
        <end position="49"/>
    </location>
</feature>
<keyword evidence="5" id="KW-0175">Coiled coil</keyword>
<dbReference type="GO" id="GO:0008270">
    <property type="term" value="F:zinc ion binding"/>
    <property type="evidence" value="ECO:0007669"/>
    <property type="project" value="UniProtKB-KW"/>
</dbReference>
<dbReference type="AlphaFoldDB" id="A0A6A4HZN0"/>
<dbReference type="SMART" id="SM00184">
    <property type="entry name" value="RING"/>
    <property type="match status" value="1"/>
</dbReference>
<dbReference type="InterPro" id="IPR013083">
    <property type="entry name" value="Znf_RING/FYVE/PHD"/>
</dbReference>
<dbReference type="PANTHER" id="PTHR23327:SF51">
    <property type="entry name" value="TRANSCRIPTIONAL REGULATOR OF YEAST FORM ADHERENCE 3"/>
    <property type="match status" value="1"/>
</dbReference>
<evidence type="ECO:0000313" key="8">
    <source>
        <dbReference type="Proteomes" id="UP000799118"/>
    </source>
</evidence>
<dbReference type="PANTHER" id="PTHR23327">
    <property type="entry name" value="RING FINGER PROTEIN 127"/>
    <property type="match status" value="1"/>
</dbReference>
<accession>A0A6A4HZN0</accession>
<keyword evidence="3" id="KW-0862">Zinc</keyword>
<keyword evidence="1" id="KW-0479">Metal-binding</keyword>
<keyword evidence="2 4" id="KW-0863">Zinc-finger</keyword>
<evidence type="ECO:0000256" key="3">
    <source>
        <dbReference type="ARBA" id="ARBA00022833"/>
    </source>
</evidence>
<organism evidence="7 8">
    <name type="scientific">Gymnopus androsaceus JB14</name>
    <dbReference type="NCBI Taxonomy" id="1447944"/>
    <lineage>
        <taxon>Eukaryota</taxon>
        <taxon>Fungi</taxon>
        <taxon>Dikarya</taxon>
        <taxon>Basidiomycota</taxon>
        <taxon>Agaricomycotina</taxon>
        <taxon>Agaricomycetes</taxon>
        <taxon>Agaricomycetidae</taxon>
        <taxon>Agaricales</taxon>
        <taxon>Marasmiineae</taxon>
        <taxon>Omphalotaceae</taxon>
        <taxon>Gymnopus</taxon>
    </lineage>
</organism>